<keyword evidence="2" id="KW-1133">Transmembrane helix</keyword>
<dbReference type="EMBL" id="JXTC01000016">
    <property type="protein sequence ID" value="PON99924.1"/>
    <property type="molecule type" value="Genomic_DNA"/>
</dbReference>
<accession>A0A2P5FQ53</accession>
<gene>
    <name evidence="3" type="ORF">TorRG33x02_043420</name>
</gene>
<comment type="caution">
    <text evidence="3">The sequence shown here is derived from an EMBL/GenBank/DDBJ whole genome shotgun (WGS) entry which is preliminary data.</text>
</comment>
<feature type="transmembrane region" description="Helical" evidence="2">
    <location>
        <begin position="37"/>
        <end position="57"/>
    </location>
</feature>
<evidence type="ECO:0000256" key="1">
    <source>
        <dbReference type="SAM" id="MobiDB-lite"/>
    </source>
</evidence>
<name>A0A2P5FQ53_TREOI</name>
<feature type="compositionally biased region" description="Low complexity" evidence="1">
    <location>
        <begin position="56"/>
        <end position="65"/>
    </location>
</feature>
<evidence type="ECO:0000313" key="3">
    <source>
        <dbReference type="EMBL" id="PON99924.1"/>
    </source>
</evidence>
<sequence>MYIGVQWYKVNHSFLPHKLNLSTILMMKKKVYNGDSFIILLLAIYGTFLIMSSAGSIPPTGSTGSSGSGRDRLDLKGKRIREKSRGITVEKELWKQRVAKLVVDVDANSGKPSLKMARCSTNFLLST</sequence>
<evidence type="ECO:0000313" key="4">
    <source>
        <dbReference type="Proteomes" id="UP000237000"/>
    </source>
</evidence>
<feature type="region of interest" description="Disordered" evidence="1">
    <location>
        <begin position="56"/>
        <end position="75"/>
    </location>
</feature>
<dbReference type="AlphaFoldDB" id="A0A2P5FQ53"/>
<reference evidence="4" key="1">
    <citation type="submission" date="2016-06" db="EMBL/GenBank/DDBJ databases">
        <title>Parallel loss of symbiosis genes in relatives of nitrogen-fixing non-legume Parasponia.</title>
        <authorList>
            <person name="Van Velzen R."/>
            <person name="Holmer R."/>
            <person name="Bu F."/>
            <person name="Rutten L."/>
            <person name="Van Zeijl A."/>
            <person name="Liu W."/>
            <person name="Santuari L."/>
            <person name="Cao Q."/>
            <person name="Sharma T."/>
            <person name="Shen D."/>
            <person name="Roswanjaya Y."/>
            <person name="Wardhani T."/>
            <person name="Kalhor M.S."/>
            <person name="Jansen J."/>
            <person name="Van den Hoogen J."/>
            <person name="Gungor B."/>
            <person name="Hartog M."/>
            <person name="Hontelez J."/>
            <person name="Verver J."/>
            <person name="Yang W.-C."/>
            <person name="Schijlen E."/>
            <person name="Repin R."/>
            <person name="Schilthuizen M."/>
            <person name="Schranz E."/>
            <person name="Heidstra R."/>
            <person name="Miyata K."/>
            <person name="Fedorova E."/>
            <person name="Kohlen W."/>
            <person name="Bisseling T."/>
            <person name="Smit S."/>
            <person name="Geurts R."/>
        </authorList>
    </citation>
    <scope>NUCLEOTIDE SEQUENCE [LARGE SCALE GENOMIC DNA]</scope>
    <source>
        <strain evidence="4">cv. RG33-2</strain>
    </source>
</reference>
<keyword evidence="4" id="KW-1185">Reference proteome</keyword>
<evidence type="ECO:0008006" key="5">
    <source>
        <dbReference type="Google" id="ProtNLM"/>
    </source>
</evidence>
<proteinExistence type="predicted"/>
<keyword evidence="2" id="KW-0812">Transmembrane</keyword>
<protein>
    <recommendedName>
        <fullName evidence="5">Transmembrane protein</fullName>
    </recommendedName>
</protein>
<keyword evidence="2" id="KW-0472">Membrane</keyword>
<dbReference type="InParanoid" id="A0A2P5FQ53"/>
<organism evidence="3 4">
    <name type="scientific">Trema orientale</name>
    <name type="common">Charcoal tree</name>
    <name type="synonym">Celtis orientalis</name>
    <dbReference type="NCBI Taxonomy" id="63057"/>
    <lineage>
        <taxon>Eukaryota</taxon>
        <taxon>Viridiplantae</taxon>
        <taxon>Streptophyta</taxon>
        <taxon>Embryophyta</taxon>
        <taxon>Tracheophyta</taxon>
        <taxon>Spermatophyta</taxon>
        <taxon>Magnoliopsida</taxon>
        <taxon>eudicotyledons</taxon>
        <taxon>Gunneridae</taxon>
        <taxon>Pentapetalae</taxon>
        <taxon>rosids</taxon>
        <taxon>fabids</taxon>
        <taxon>Rosales</taxon>
        <taxon>Cannabaceae</taxon>
        <taxon>Trema</taxon>
    </lineage>
</organism>
<evidence type="ECO:0000256" key="2">
    <source>
        <dbReference type="SAM" id="Phobius"/>
    </source>
</evidence>
<dbReference type="Proteomes" id="UP000237000">
    <property type="component" value="Unassembled WGS sequence"/>
</dbReference>